<sequence length="4331" mass="449943">MNKNRYRIIFSHARGMFIAVAEIVKSKTKQAGQSQGTMETGSITSSVSPIHYKKLNPLNFAVIGCLGALVISLPMSSVAGTQIIADKGAPTSQQPTILNSANGTTQVNIQTPSAGGVSRNTYTQFDVGQEGAILNNSRNNTQTQIGGWVQGNPWLATGEAKVILNEVNSSNPSQLKGYIEVAGKQAQVVIANPSGLICDGCGVINADRFTLTTGQAVMNQGYLESFRVREGQVTIEGKGLNGSLTPYTDIYARALKVNAGLYANELGTVLGQNDIQVKDQVTPQIKATTGSTSTPQPNFALDVGQLGGMYGGKIFLVGTEQGLGVRNAGSINSTQSSLTLNTNGDLVNSGNLIANKDQVQLKAQNIQNTGNISSATSQISVESQNLNNSGLISSADELHLQNQNIVTNSGTLNAARIAINSKNLKNSGSIEQTGIQGLDLKSGSMTNLGGKIGIAKSNTGGGTGGSTGGSVPTVPTDPSKDGGSLGVVTPVDTTPKTYDTGFIHVSDVLNNDQGAIVANGGVDLDSQNGLDNQGGQLNLGAINIKGNSFNNNQGQLTVKSANIQTSSFTNQQGQLASNSTLNIQTQSANNKGGKIQSIGQLDLAVIGELNNVDGQIASGATVNVNASDLKNQSGVVYSENQAVNIKANKAVDNTEGLIQAKTNLNLDSQSLNNTSGQIVADQINQKHVTVNNNQGSIAAQQNLNSIAQQFDNTQGQIQAKSIKLQHDQLKNTGSVYAEQDLTITGQNTQNAGTLAAGKNVQITSSTLEHSVGGLIAAGLDREGKLANAGDVSISSDQVGLHGQTLAGGNLKVQAQSNIDAAKGQLQAQNIELGSVTGNISTQAGSVVAKDQLNLVSQNLINNQQGQLSAQNIVLNAKQLDNSQGKIQHIGNNEFTLDFVNGLNNKSGEISSNASSINLNTSALNNEAGKIIHVGSQQLNITADQLQGAQGQILSNGQLLLKGGQVVLDGATTSANQINISADSLSHQKGQMVQRGTLKPLTLAIKDQLNNQLGFIQSQSGLQLKTTTLNNQGGQLSSALNYDVQLDVAALLDNSQSGKIYAGQNGVIQAGSIDNSLSGLISAQNALTLTSLGIINNQSGKIVANQDVTLTSNGLDNSSGQIGSSQGIVAINAGSGVVNNTSGTLQAEKDLTVTADQINNQSGLMNSQSSLSLSSRKDVNNTSGQIIAKQDVTTHSQGLTNNSGQIGSIQGNVSLDAGLGDLNNQAGKILAAQDLTLSAQNLDNQSGLISAQKKLALKVQKLNNLKGQIQSGDAIEITGQSLNNQGGSIETNADLTLNIKGALDNSQSGKLTGNTTEFTAGSINNSNKGQINATDTLTVLSQQGINNQTGVMAANQNVSIQSQGLDNTSGQIGSVQGSLTIDAQKEKLLNTSGSLQAGTSLKITSGGLNNDSGTILALTDNTITSTGDISNKAGKIASNAHTTITSQNLTNQAGTIQSGSGSALDLVINGALDNSQAGQLLSGAGLNLKVNTLDNSQQGQISAQDALNIISTGLINNQAGTLVANQNVTLNSNGLNNNQGQIGSIQGGLAIDAGDQALTNQSGVLQAKTDLTAKALSVENTAGHISAQGKIDLNSQKNINNTQGSIVADQNLNIHSQGLINNQGKLATQGNLTVQAGTQALKNQAGIIQSGQDMSVIAASIDNSLSGQINAQGSATLQSTGLLNNETGVLAAGQDLTLNGNGLNNANGKIGSVNGALNINAGSSLLNNQSGLLQSSGVIDLKAGGVNNKLGKITSLTAINIDSQQQAFTNQQGTISSDQISILSGPFNNDQGLVQAKTSLVLDTNGQNLVNTNSGTQGGLLSQGNLTLKNLSALDNTQGYIASGQNLDLSANQVINNKGTLLATQNLKLQGTGQKQLLNNQSGQILSMGDMQLTIEQVNNQGKLVATDPDSHIMATGQLDLVTQQLDNQNTFTDSTSVQGIDAGNLNLSAQTLNNKSGAIRSNQNAVLNVSGQLSNQSGEISAVKQLNLQGNQLVINNQKGKLLSGENLNITAQSLTGDGQIASLGDANITLKESFKQTQEGQLQANNNLSLSTAADITNDGKINAGNILKLNAANITNNSNAQIESHDTQIEAQDQINNTGLINGDYTTLKANTVNNQGTGRIYGTDLAISANTLNNLPDTQGKAPVIASRGDMNLGVGVLNNLANTQDYASQALIFSAGNLYLGGALDENRKATGQASAINNESATIESLGNMRLSAAQINNINKHFITDDNVEVSRIDGLEKFCNAWCTFDGQYDGGNWFEDWMRYTYSEITYETKAIESAPGQIKAGGNLDLSGAQVFNDKSQILAGGELINLGGAIISDNGIKGTRKVVDQGTVYKHWEYEGDWEGPFEVSSETTIDVPIGQVADHYELNQTNQDITAVSKSAGGPITNAQIKTTHVNDLTATSNTTFVEQAGVAQNKNLQAAGQTSVKTDVQTSGLNGNSSNIQQKDNTTQISVLDQLQGQKASQVSGVSTSDQATAPDQAGTGEQLEIRTINNNNIKVANNALYRTGADSKAGYLIETDPNFTNYNKWLSSDYMLNALGLDPALQQKRLGDGFYEQRMVQDQIANLTGYRFLEGYASDEEQYKALMNNGVTFAKQYGLRPGIALSAAQIAQLTSDIVWLVEKDVTLQDGTKTKALVPQVYVKARVGDLKGDGSLLTGNSVNFKLNGDLLNGSTIAGREAVQITANNINNLMGRIQGNTVDITTKKDLNNIGGQISAKDAMAVKVGGNLKIETTTRTSTTQVGGFGSSTTGVDRVAGLYVGSGNKIQPNKATLVVDVAGNTVLKAAELNNSNGAAVINTVGNVDIGTVQKGYKLTTYRDAQNHATSQKTQDVGSQLNSNGSLLLNGQNIKVQGSGLNSVQGTTQLSAVNQLDIEEGRKTSQFDRQWYEKHKGTLGSKTDTGFTHDQSSEAIASTISGKKILLDANNINIRGSQVVSNELTQIQAKENVNITAAQNQYSNQQEQTVKKSGFKASLSDGVASVGYGKSSLNTKEDGKSTTLTQSVVRSQKGDTTIIAGKDLTTEAAILDAGKDLNLKGANVNLNSAYATDEQHSEVHSKQSGISVGVTYSPAMAAASAYKNSMNNGQFSDSAVGQVMAQGEAVRKASMAAMTPVTIQAGSNKINQVSNTSSTQAVVTQATAKGNLNIIATEGSINSQGAELSAEGDALLHAKENINLGIAESHSEQTADRKQSGFSIDNRDWAAPAGTFKNKNQGDGRSTQTTGTQLSVGGKTTLQTGEGDINIIGSSVASKGDVNLNAARDINIKSSQNSQSQSEQSSNKGIGSAQISDTEQFYGYMNGQSQSNSKGVEQHRSQVGSLEGNVNIQAGRQYTQQVADVVAAKDLNIKAQDIQVLEGHDTGSSSENSKDLKIGQFSRVSSPLIDLLNAADKAKNSKADDRTQALQAVAAGAQGYQTYSDIKGGALFKAESGIGFSTNKNQQNSNYAISQQNNLKAGGNVNLTSTHGDIHLQNTQVKAEDKINLDSSKNIILESGQSQNKADGKNSNAGLSVGVGVSVGAQTGAYIYGEAGFGKGSNHLDSNTHSQTTLDAKNISLTSKGDTTLRGAQAKADRIDANVGGQLKVESLQDTVEQNTKQTGAGGRLQASFGTAWQASGNFSSSKASGDSNSVKQQSGLFAGNGGYHVKADSVDLKGGAIVSTATKDKNDLTTNRLTFSNIENQSQYDATTVSLSGGTSLGKGKTGDSKASTPTNNDNWRNATSFSPSLPQHESDKDSSTTYATLSAGNIKVGGQSTTVEQLGIHSDTATANRAVETLPNLQTILDKQKTVADATSTIAAASRTYALDQIKNATAEKEAIGKQIASQLSPEEQIKLKGMSAADKDAYLAQYGVYDAALANEKAVTQQWGLGGNKGRALNAVTTVITGALGGQTDIQVAANTLAPYAANIIGEKFGHGEDKNKAAQLASHAILGATLAYLNGGNPAAGGSAAVASEAAADYFANQYNDGKTAINPDTGEFDANLLPENVKSGIRDLTAAIGAVVGGTVGDSKSNAQLAGVIGQNAVENNYLSYKEVLTKEQAKTKLENCNRTNKCSPNEIRQAELTIKLLESKDQITDTKILETCRANPQSPACQQQKKELQATIGSYAFKDSPTQYQTALNAERNQDLGLLKNLQQSSIVPADYKNGNGFIYELAPTFLTGLQLTSGGSISSLGKYSGEIIGAIGGAAAGYVSGGDAQSVGIGAAVGVVGGRLNESVVGKIDRKLTTAGYDPLAVGIAKGTTTIGMGGLSGAGGTVINNYFNNDPLKKDVPKSAVVGALVPTISGEAAVTAAGAGGKIQKVVSINSAVVGTAAEKIQKVEPKKATQNNKEGNK</sequence>
<dbReference type="InterPro" id="IPR008619">
    <property type="entry name" value="Filamentous_hemagglutn_rpt"/>
</dbReference>
<dbReference type="PANTHER" id="PTHR34491">
    <property type="entry name" value="A-TYPE INCLUSION PROTEIN, PUTATIVE-RELATED"/>
    <property type="match status" value="1"/>
</dbReference>
<dbReference type="STRING" id="871585.BDGL_001207"/>
<feature type="region of interest" description="Disordered" evidence="1">
    <location>
        <begin position="2468"/>
        <end position="2488"/>
    </location>
</feature>
<dbReference type="EMBL" id="CP002177">
    <property type="protein sequence ID" value="ADY81793.1"/>
    <property type="molecule type" value="Genomic_DNA"/>
</dbReference>
<dbReference type="SUPFAM" id="SSF51126">
    <property type="entry name" value="Pectin lyase-like"/>
    <property type="match status" value="1"/>
</dbReference>
<gene>
    <name evidence="4" type="primary">fhaB</name>
    <name evidence="4" type="ordered locus">BDGL_001207</name>
</gene>
<dbReference type="Proteomes" id="UP000007477">
    <property type="component" value="Chromosome"/>
</dbReference>
<organism evidence="4 5">
    <name type="scientific">Acinetobacter pittii (strain PHEA-2)</name>
    <dbReference type="NCBI Taxonomy" id="871585"/>
    <lineage>
        <taxon>Bacteria</taxon>
        <taxon>Pseudomonadati</taxon>
        <taxon>Pseudomonadota</taxon>
        <taxon>Gammaproteobacteria</taxon>
        <taxon>Moraxellales</taxon>
        <taxon>Moraxellaceae</taxon>
        <taxon>Acinetobacter</taxon>
        <taxon>Acinetobacter calcoaceticus/baumannii complex</taxon>
    </lineage>
</organism>
<feature type="compositionally biased region" description="Gly residues" evidence="1">
    <location>
        <begin position="459"/>
        <end position="468"/>
    </location>
</feature>
<proteinExistence type="predicted"/>
<name>F0KPM3_ACIP2</name>
<evidence type="ECO:0000313" key="5">
    <source>
        <dbReference type="Proteomes" id="UP000007477"/>
    </source>
</evidence>
<dbReference type="PATRIC" id="fig|871585.3.peg.1203"/>
<dbReference type="eggNOG" id="COG1749">
    <property type="taxonomic scope" value="Bacteria"/>
</dbReference>
<dbReference type="OrthoDB" id="2664633at2"/>
<dbReference type="Pfam" id="PF13332">
    <property type="entry name" value="Fil_haemagg_2"/>
    <property type="match status" value="4"/>
</dbReference>
<dbReference type="InterPro" id="IPR012334">
    <property type="entry name" value="Pectin_lyas_fold"/>
</dbReference>
<protein>
    <submittedName>
        <fullName evidence="4">Member of ShlA/HecA/FhaA exoprotein family</fullName>
    </submittedName>
</protein>
<feature type="compositionally biased region" description="Polar residues" evidence="1">
    <location>
        <begin position="3213"/>
        <end position="3240"/>
    </location>
</feature>
<evidence type="ECO:0000313" key="4">
    <source>
        <dbReference type="EMBL" id="ADY81793.1"/>
    </source>
</evidence>
<feature type="transmembrane region" description="Helical" evidence="2">
    <location>
        <begin position="58"/>
        <end position="75"/>
    </location>
</feature>
<feature type="compositionally biased region" description="Basic and acidic residues" evidence="1">
    <location>
        <begin position="3185"/>
        <end position="3195"/>
    </location>
</feature>
<evidence type="ECO:0000256" key="1">
    <source>
        <dbReference type="SAM" id="MobiDB-lite"/>
    </source>
</evidence>
<dbReference type="RefSeq" id="WP_014206787.1">
    <property type="nucleotide sequence ID" value="NC_016603.1"/>
</dbReference>
<dbReference type="InterPro" id="IPR025157">
    <property type="entry name" value="Hemagglutinin_rpt"/>
</dbReference>
<dbReference type="Pfam" id="PF05860">
    <property type="entry name" value="TPS"/>
    <property type="match status" value="1"/>
</dbReference>
<keyword evidence="5" id="KW-1185">Reference proteome</keyword>
<dbReference type="InterPro" id="IPR010069">
    <property type="entry name" value="CdiA_FHA1_rpt"/>
</dbReference>
<dbReference type="InterPro" id="IPR024973">
    <property type="entry name" value="ESPR"/>
</dbReference>
<dbReference type="SMART" id="SM00912">
    <property type="entry name" value="Haemagg_act"/>
    <property type="match status" value="1"/>
</dbReference>
<feature type="region of interest" description="Disordered" evidence="1">
    <location>
        <begin position="3183"/>
        <end position="3241"/>
    </location>
</feature>
<dbReference type="InterPro" id="IPR011050">
    <property type="entry name" value="Pectin_lyase_fold/virulence"/>
</dbReference>
<dbReference type="Pfam" id="PF13018">
    <property type="entry name" value="ESPR"/>
    <property type="match status" value="1"/>
</dbReference>
<dbReference type="Pfam" id="PF21726">
    <property type="entry name" value="DUF6862"/>
    <property type="match status" value="1"/>
</dbReference>
<feature type="compositionally biased region" description="Polar residues" evidence="1">
    <location>
        <begin position="3708"/>
        <end position="3729"/>
    </location>
</feature>
<dbReference type="InterPro" id="IPR008638">
    <property type="entry name" value="FhaB/CdiA-like_TPS"/>
</dbReference>
<dbReference type="NCBIfam" id="TIGR01731">
    <property type="entry name" value="fil_hemag_20aa"/>
    <property type="match status" value="34"/>
</dbReference>
<keyword evidence="2" id="KW-1133">Transmembrane helix</keyword>
<dbReference type="PANTHER" id="PTHR34491:SF74">
    <property type="entry name" value="DUF4456 DOMAIN-CONTAINING PROTEIN"/>
    <property type="match status" value="1"/>
</dbReference>
<dbReference type="GeneID" id="11639388"/>
<feature type="domain" description="Filamentous haemagglutinin FhaB/tRNA nuclease CdiA-like TPS" evidence="3">
    <location>
        <begin position="101"/>
        <end position="221"/>
    </location>
</feature>
<dbReference type="GO" id="GO:0003824">
    <property type="term" value="F:catalytic activity"/>
    <property type="evidence" value="ECO:0007669"/>
    <property type="project" value="UniProtKB-ARBA"/>
</dbReference>
<dbReference type="HOGENOM" id="CLU_000043_8_0_6"/>
<reference key="1">
    <citation type="submission" date="2010-08" db="EMBL/GenBank/DDBJ databases">
        <title>The genome sequence of a nonpathogenic wastewater-adapted bacterium Acinetobacter calcoaceticus PHEA-2 and comparative genomics insights into environmental adaptation.</title>
        <authorList>
            <person name="Zhan Y."/>
            <person name="Yan Y."/>
            <person name="Zhang W."/>
            <person name="Chen M."/>
            <person name="Ping S."/>
            <person name="Lu W."/>
            <person name="Lin M."/>
        </authorList>
    </citation>
    <scope>NUCLEOTIDE SEQUENCE</scope>
    <source>
        <strain>PHEA-2</strain>
    </source>
</reference>
<evidence type="ECO:0000256" key="2">
    <source>
        <dbReference type="SAM" id="Phobius"/>
    </source>
</evidence>
<keyword evidence="2" id="KW-0812">Transmembrane</keyword>
<dbReference type="eggNOG" id="COG3210">
    <property type="taxonomic scope" value="Bacteria"/>
</dbReference>
<keyword evidence="2" id="KW-0472">Membrane</keyword>
<reference evidence="4 5" key="2">
    <citation type="journal article" date="2011" name="J. Bacteriol.">
        <title>Genome sequence of Acinetobacter calcoaceticus PHEA-2, isolated from industry wastewater.</title>
        <authorList>
            <person name="Zhan Y."/>
            <person name="Yan Y."/>
            <person name="Zhang W."/>
            <person name="Yu H."/>
            <person name="Chen M."/>
            <person name="Lu W."/>
            <person name="Ping S."/>
            <person name="Peng Z."/>
            <person name="Yuan M."/>
            <person name="Zhou Z."/>
            <person name="Elmerich C."/>
            <person name="Lin M."/>
        </authorList>
    </citation>
    <scope>NUCLEOTIDE SEQUENCE [LARGE SCALE GENOMIC DNA]</scope>
    <source>
        <strain evidence="4 5">PHEA-2</strain>
    </source>
</reference>
<evidence type="ECO:0000259" key="3">
    <source>
        <dbReference type="SMART" id="SM00912"/>
    </source>
</evidence>
<feature type="region of interest" description="Disordered" evidence="1">
    <location>
        <begin position="3690"/>
        <end position="3739"/>
    </location>
</feature>
<accession>F0KPM3</accession>
<feature type="compositionally biased region" description="Polar residues" evidence="1">
    <location>
        <begin position="2468"/>
        <end position="2482"/>
    </location>
</feature>
<dbReference type="NCBIfam" id="TIGR01901">
    <property type="entry name" value="adhes_NPXG"/>
    <property type="match status" value="1"/>
</dbReference>
<dbReference type="Pfam" id="PF05594">
    <property type="entry name" value="Fil_haemagg"/>
    <property type="match status" value="18"/>
</dbReference>
<dbReference type="Gene3D" id="2.160.20.10">
    <property type="entry name" value="Single-stranded right-handed beta-helix, Pectin lyase-like"/>
    <property type="match status" value="1"/>
</dbReference>
<dbReference type="InterPro" id="IPR049271">
    <property type="entry name" value="DUF6862"/>
</dbReference>
<feature type="region of interest" description="Disordered" evidence="1">
    <location>
        <begin position="457"/>
        <end position="485"/>
    </location>
</feature>
<dbReference type="RefSeq" id="YP_004995475.1">
    <property type="nucleotide sequence ID" value="NC_016603.1"/>
</dbReference>
<dbReference type="KEGG" id="acc:BDGL_001207"/>